<dbReference type="EC" id="2.4.2.12" evidence="6"/>
<evidence type="ECO:0000256" key="7">
    <source>
        <dbReference type="ARBA" id="ARBA00035036"/>
    </source>
</evidence>
<dbReference type="InterPro" id="IPR013785">
    <property type="entry name" value="Aldolase_TIM"/>
</dbReference>
<dbReference type="InterPro" id="IPR016471">
    <property type="entry name" value="Nicotinamide_PRibTrfase"/>
</dbReference>
<evidence type="ECO:0000259" key="11">
    <source>
        <dbReference type="Pfam" id="PF04095"/>
    </source>
</evidence>
<sequence>METLTAPVIDQSALIAQLQAQLAHLQQAQTQRPNILLLSDAYKYSHAKFYEPGTTRIYSYLESRGHRGGVFEATLVAGYQYLLKKYLSGPLFTQEELDYAADHLKGVFGRDDVFDKPRFQQWLDEYDAVAPVRIRAVPEGTVVGTRNVLMTIENVDDRYYWLPNFLETLLLQVWYPTTVATLSREVKKVVSHYFDLTSDSTTLDFQLNDFGFRGVSSVESAQIGGMAHLISWLGSDNTTAAEMIRRYYNTQEVYAKSIPATEHSIMTQGGEAGEFDVIRRVLRTYPTGPVSCVCDSFNILRAVRYIGTELKDEVLARQGTLVIRPDSGDIIKTLEAIFDILFECFGYELSSKGYKVLPPQVRIIQGDGVNYDSIKHMYEVLAARGIAAENLVLGMGGRLLQAGIDRDTFNFAFKASYTEVNGESRDVVKSPTELDAEGNPQKSTKQSKKGRLKLVKTADGYRTLTSADADFESAQDELVTVYEWGKMVRESTFEEIRDRAKL</sequence>
<dbReference type="Pfam" id="PF04095">
    <property type="entry name" value="NAPRTase"/>
    <property type="match status" value="1"/>
</dbReference>
<keyword evidence="2" id="KW-0662">Pyridine nucleotide biosynthesis</keyword>
<feature type="domain" description="Nicotinate/nicotinamide phosphoribosyltransferase" evidence="11">
    <location>
        <begin position="205"/>
        <end position="448"/>
    </location>
</feature>
<dbReference type="OrthoDB" id="394882at2"/>
<comment type="caution">
    <text evidence="13">The sequence shown here is derived from an EMBL/GenBank/DDBJ whole genome shotgun (WGS) entry which is preliminary data.</text>
</comment>
<dbReference type="EMBL" id="VMRJ01000005">
    <property type="protein sequence ID" value="TVT38593.1"/>
    <property type="molecule type" value="Genomic_DNA"/>
</dbReference>
<accession>A0A558BQ40</accession>
<keyword evidence="13" id="KW-0436">Ligase</keyword>
<keyword evidence="4 13" id="KW-0808">Transferase</keyword>
<evidence type="ECO:0000256" key="10">
    <source>
        <dbReference type="SAM" id="MobiDB-lite"/>
    </source>
</evidence>
<feature type="binding site" evidence="9">
    <location>
        <position position="406"/>
    </location>
    <ligand>
        <name>beta-nicotinamide D-ribonucleotide</name>
        <dbReference type="ChEBI" id="CHEBI:14649"/>
    </ligand>
</feature>
<feature type="binding site" evidence="9">
    <location>
        <begin position="366"/>
        <end position="367"/>
    </location>
    <ligand>
        <name>beta-nicotinamide D-ribonucleotide</name>
        <dbReference type="ChEBI" id="CHEBI:14649"/>
    </ligand>
</feature>
<feature type="binding site" evidence="9">
    <location>
        <position position="397"/>
    </location>
    <ligand>
        <name>beta-nicotinamide D-ribonucleotide</name>
        <dbReference type="ChEBI" id="CHEBI:14649"/>
    </ligand>
</feature>
<feature type="binding site" evidence="9">
    <location>
        <begin position="324"/>
        <end position="326"/>
    </location>
    <ligand>
        <name>beta-nicotinamide D-ribonucleotide</name>
        <dbReference type="ChEBI" id="CHEBI:14649"/>
    </ligand>
</feature>
<dbReference type="RefSeq" id="WP_144851619.1">
    <property type="nucleotide sequence ID" value="NZ_VMRJ01000005.1"/>
</dbReference>
<evidence type="ECO:0000256" key="3">
    <source>
        <dbReference type="ARBA" id="ARBA00022676"/>
    </source>
</evidence>
<evidence type="ECO:0000256" key="4">
    <source>
        <dbReference type="ARBA" id="ARBA00022679"/>
    </source>
</evidence>
<keyword evidence="3 13" id="KW-0328">Glycosyltransferase</keyword>
<dbReference type="AlphaFoldDB" id="A0A558BQ40"/>
<evidence type="ECO:0000259" key="12">
    <source>
        <dbReference type="Pfam" id="PF18127"/>
    </source>
</evidence>
<feature type="region of interest" description="Disordered" evidence="10">
    <location>
        <begin position="426"/>
        <end position="450"/>
    </location>
</feature>
<evidence type="ECO:0000313" key="13">
    <source>
        <dbReference type="EMBL" id="TVT38593.1"/>
    </source>
</evidence>
<proteinExistence type="inferred from homology"/>
<name>A0A558BQ40_9BACT</name>
<dbReference type="PANTHER" id="PTHR43816:SF1">
    <property type="entry name" value="NICOTINAMIDE PHOSPHORIBOSYLTRANSFERASE"/>
    <property type="match status" value="1"/>
</dbReference>
<comment type="similarity">
    <text evidence="1">Belongs to the NAPRTase family.</text>
</comment>
<dbReference type="InterPro" id="IPR041529">
    <property type="entry name" value="DUF5598"/>
</dbReference>
<protein>
    <recommendedName>
        <fullName evidence="7">Nicotinamide phosphoribosyltransferase</fullName>
        <ecNumber evidence="6">2.4.2.12</ecNumber>
    </recommendedName>
</protein>
<evidence type="ECO:0000256" key="6">
    <source>
        <dbReference type="ARBA" id="ARBA00035024"/>
    </source>
</evidence>
<dbReference type="Gene3D" id="3.20.20.70">
    <property type="entry name" value="Aldolase class I"/>
    <property type="match status" value="1"/>
</dbReference>
<dbReference type="SUPFAM" id="SSF54675">
    <property type="entry name" value="Nicotinate/Quinolinate PRTase N-terminal domain-like"/>
    <property type="match status" value="1"/>
</dbReference>
<evidence type="ECO:0000256" key="2">
    <source>
        <dbReference type="ARBA" id="ARBA00022642"/>
    </source>
</evidence>
<evidence type="ECO:0000256" key="5">
    <source>
        <dbReference type="ARBA" id="ARBA00035007"/>
    </source>
</evidence>
<evidence type="ECO:0000256" key="1">
    <source>
        <dbReference type="ARBA" id="ARBA00010897"/>
    </source>
</evidence>
<dbReference type="PANTHER" id="PTHR43816">
    <property type="entry name" value="NICOTINAMIDE PHOSPHORIBOSYLTRANSFERASE"/>
    <property type="match status" value="1"/>
</dbReference>
<dbReference type="Proteomes" id="UP000317624">
    <property type="component" value="Unassembled WGS sequence"/>
</dbReference>
<reference evidence="13 14" key="1">
    <citation type="submission" date="2019-07" db="EMBL/GenBank/DDBJ databases">
        <title>Hymenobacter sp. straun FUR1 Genome sequencing and assembly.</title>
        <authorList>
            <person name="Chhetri G."/>
        </authorList>
    </citation>
    <scope>NUCLEOTIDE SEQUENCE [LARGE SCALE GENOMIC DNA]</scope>
    <source>
        <strain evidence="13 14">Fur1</strain>
    </source>
</reference>
<evidence type="ECO:0000313" key="14">
    <source>
        <dbReference type="Proteomes" id="UP000317624"/>
    </source>
</evidence>
<evidence type="ECO:0000256" key="8">
    <source>
        <dbReference type="ARBA" id="ARBA00047835"/>
    </source>
</evidence>
<comment type="pathway">
    <text evidence="5">Cofactor biosynthesis; NAD(+) biosynthesis; nicotinamide D-ribonucleotide from 5-phospho-alpha-D-ribose 1-diphosphate and nicotinamide: step 1/1.</text>
</comment>
<feature type="domain" description="Nicotinamide phosphoribosyltransferase N-terminal" evidence="12">
    <location>
        <begin position="34"/>
        <end position="134"/>
    </location>
</feature>
<feature type="binding site" evidence="9">
    <location>
        <position position="324"/>
    </location>
    <ligand>
        <name>diphosphate</name>
        <dbReference type="ChEBI" id="CHEBI:33019"/>
    </ligand>
</feature>
<dbReference type="InterPro" id="IPR036068">
    <property type="entry name" value="Nicotinate_pribotase-like_C"/>
</dbReference>
<comment type="catalytic activity">
    <reaction evidence="8">
        <text>beta-nicotinamide D-ribonucleotide + diphosphate = 5-phospho-alpha-D-ribose 1-diphosphate + nicotinamide + H(+)</text>
        <dbReference type="Rhea" id="RHEA:16149"/>
        <dbReference type="ChEBI" id="CHEBI:14649"/>
        <dbReference type="ChEBI" id="CHEBI:15378"/>
        <dbReference type="ChEBI" id="CHEBI:17154"/>
        <dbReference type="ChEBI" id="CHEBI:33019"/>
        <dbReference type="ChEBI" id="CHEBI:58017"/>
        <dbReference type="EC" id="2.4.2.12"/>
    </reaction>
    <physiologicalReaction direction="right-to-left" evidence="8">
        <dbReference type="Rhea" id="RHEA:16151"/>
    </physiologicalReaction>
</comment>
<feature type="binding site" evidence="9">
    <location>
        <position position="213"/>
    </location>
    <ligand>
        <name>diphosphate</name>
        <dbReference type="ChEBI" id="CHEBI:33019"/>
    </ligand>
</feature>
<dbReference type="PIRSF" id="PIRSF005943">
    <property type="entry name" value="NMPRT"/>
    <property type="match status" value="1"/>
</dbReference>
<dbReference type="GO" id="GO:0016874">
    <property type="term" value="F:ligase activity"/>
    <property type="evidence" value="ECO:0007669"/>
    <property type="project" value="UniProtKB-KW"/>
</dbReference>
<evidence type="ECO:0000256" key="9">
    <source>
        <dbReference type="PIRSR" id="PIRSR005943-1"/>
    </source>
</evidence>
<dbReference type="NCBIfam" id="NF006629">
    <property type="entry name" value="PRK09198.1"/>
    <property type="match status" value="1"/>
</dbReference>
<dbReference type="GO" id="GO:0009435">
    <property type="term" value="P:NAD+ biosynthetic process"/>
    <property type="evidence" value="ECO:0007669"/>
    <property type="project" value="InterPro"/>
</dbReference>
<organism evidence="13 14">
    <name type="scientific">Hymenobacter setariae</name>
    <dbReference type="NCBI Taxonomy" id="2594794"/>
    <lineage>
        <taxon>Bacteria</taxon>
        <taxon>Pseudomonadati</taxon>
        <taxon>Bacteroidota</taxon>
        <taxon>Cytophagia</taxon>
        <taxon>Cytophagales</taxon>
        <taxon>Hymenobacteraceae</taxon>
        <taxon>Hymenobacter</taxon>
    </lineage>
</organism>
<dbReference type="SUPFAM" id="SSF51690">
    <property type="entry name" value="Nicotinate/Quinolinate PRTase C-terminal domain-like"/>
    <property type="match status" value="1"/>
</dbReference>
<feature type="binding site" evidence="9">
    <location>
        <position position="263"/>
    </location>
    <ligand>
        <name>diphosphate</name>
        <dbReference type="ChEBI" id="CHEBI:33019"/>
    </ligand>
</feature>
<feature type="binding site" evidence="9">
    <location>
        <position position="236"/>
    </location>
    <ligand>
        <name>beta-nicotinamide D-ribonucleotide</name>
        <dbReference type="ChEBI" id="CHEBI:14649"/>
    </ligand>
</feature>
<keyword evidence="14" id="KW-1185">Reference proteome</keyword>
<dbReference type="GO" id="GO:0047280">
    <property type="term" value="F:nicotinamide phosphoribosyltransferase activity"/>
    <property type="evidence" value="ECO:0007669"/>
    <property type="project" value="UniProtKB-EC"/>
</dbReference>
<gene>
    <name evidence="13" type="ORF">FNT36_20650</name>
</gene>
<dbReference type="Pfam" id="PF18127">
    <property type="entry name" value="NAMPT_N"/>
    <property type="match status" value="1"/>
</dbReference>
<dbReference type="InterPro" id="IPR041525">
    <property type="entry name" value="N/Namide_PRibTrfase"/>
</dbReference>